<dbReference type="InterPro" id="IPR016024">
    <property type="entry name" value="ARM-type_fold"/>
</dbReference>
<evidence type="ECO:0000313" key="1">
    <source>
        <dbReference type="EMBL" id="MCA9756464.1"/>
    </source>
</evidence>
<evidence type="ECO:0000313" key="2">
    <source>
        <dbReference type="Proteomes" id="UP000739538"/>
    </source>
</evidence>
<dbReference type="EMBL" id="JAGQHS010000054">
    <property type="protein sequence ID" value="MCA9756464.1"/>
    <property type="molecule type" value="Genomic_DNA"/>
</dbReference>
<dbReference type="AlphaFoldDB" id="A0A956NGE1"/>
<protein>
    <submittedName>
        <fullName evidence="1">Uncharacterized protein</fullName>
    </submittedName>
</protein>
<dbReference type="Gene3D" id="1.25.10.10">
    <property type="entry name" value="Leucine-rich Repeat Variant"/>
    <property type="match status" value="1"/>
</dbReference>
<reference evidence="1" key="2">
    <citation type="journal article" date="2021" name="Microbiome">
        <title>Successional dynamics and alternative stable states in a saline activated sludge microbial community over 9 years.</title>
        <authorList>
            <person name="Wang Y."/>
            <person name="Ye J."/>
            <person name="Ju F."/>
            <person name="Liu L."/>
            <person name="Boyd J.A."/>
            <person name="Deng Y."/>
            <person name="Parks D.H."/>
            <person name="Jiang X."/>
            <person name="Yin X."/>
            <person name="Woodcroft B.J."/>
            <person name="Tyson G.W."/>
            <person name="Hugenholtz P."/>
            <person name="Polz M.F."/>
            <person name="Zhang T."/>
        </authorList>
    </citation>
    <scope>NUCLEOTIDE SEQUENCE</scope>
    <source>
        <strain evidence="1">HKST-UBA02</strain>
    </source>
</reference>
<sequence>MVFLLAVPVSTHASFCAGQSWLREWSHSDRVVFVGRLLEAPVEVPKADVRIASTELRIDSSMEPDTFDSCVFLLERSWRGSLPDTVRLVGPIRLTEDDVGRSFVVEAIPSEDPRWDVYRRYCWFRRPIDEADLDLLTLDLLERHLGASSGTPIHGDVETATDAPPDAQSAMTKFADEFVELMLSRVDVIGVAQLPRIQREGAYDVPGLDPSERPGWSTAWRGLGEAIPEASTRVLEDMLERLEPQLDDPANAEGIVSLVALANGTSVDAIGWLVDATHHRDPAVRRAVVEALTNARLTFHVPALRTAVVERIDDSSLEVAAAALAVYGGSRNTDRDACLDALAPWYETVDSPLHVAAGVTLCSWIGSELPDEITTRLLVDSSPEVREAALEAVRGWLEVSEPVGMLLLSWLDDPARRGDAVEFLIQSTCHCPAVQVHSAEWLPKLDADEASEVITRTFRLCADALLPAMEFVSEPLLETALTTRASSSSELFEWQVRTGLASPSPERRRHALEESSRAWPPDLHLEAIYMSLPDGDPVISSRAVELLRLFNDAWIEEGIRRLEAVRARNPVLAGRIDSVVDSLRVTLESGEATQGGSSSH</sequence>
<dbReference type="InterPro" id="IPR011989">
    <property type="entry name" value="ARM-like"/>
</dbReference>
<name>A0A956NGE1_UNCEI</name>
<proteinExistence type="predicted"/>
<accession>A0A956NGE1</accession>
<dbReference type="SUPFAM" id="SSF48371">
    <property type="entry name" value="ARM repeat"/>
    <property type="match status" value="1"/>
</dbReference>
<comment type="caution">
    <text evidence="1">The sequence shown here is derived from an EMBL/GenBank/DDBJ whole genome shotgun (WGS) entry which is preliminary data.</text>
</comment>
<organism evidence="1 2">
    <name type="scientific">Eiseniibacteriota bacterium</name>
    <dbReference type="NCBI Taxonomy" id="2212470"/>
    <lineage>
        <taxon>Bacteria</taxon>
        <taxon>Candidatus Eiseniibacteriota</taxon>
    </lineage>
</organism>
<gene>
    <name evidence="1" type="ORF">KDA27_11735</name>
</gene>
<dbReference type="Proteomes" id="UP000739538">
    <property type="component" value="Unassembled WGS sequence"/>
</dbReference>
<reference evidence="1" key="1">
    <citation type="submission" date="2020-04" db="EMBL/GenBank/DDBJ databases">
        <authorList>
            <person name="Zhang T."/>
        </authorList>
    </citation>
    <scope>NUCLEOTIDE SEQUENCE</scope>
    <source>
        <strain evidence="1">HKST-UBA02</strain>
    </source>
</reference>